<reference evidence="1 2" key="1">
    <citation type="submission" date="2014-11" db="EMBL/GenBank/DDBJ databases">
        <title>Genomics and ecophysiology of heterotrophic nitrogen fixing bacteria isolated from estuarine surface water.</title>
        <authorList>
            <person name="Bentzon-Tilia M."/>
            <person name="Severin I."/>
            <person name="Hansen L.H."/>
            <person name="Riemann L."/>
        </authorList>
    </citation>
    <scope>NUCLEOTIDE SEQUENCE [LARGE SCALE GENOMIC DNA]</scope>
    <source>
        <strain evidence="1 2">BAL398</strain>
    </source>
</reference>
<evidence type="ECO:0000313" key="2">
    <source>
        <dbReference type="Proteomes" id="UP000032515"/>
    </source>
</evidence>
<dbReference type="GO" id="GO:0016075">
    <property type="term" value="P:rRNA catabolic process"/>
    <property type="evidence" value="ECO:0007669"/>
    <property type="project" value="TreeGrafter"/>
</dbReference>
<accession>A0A0D7F0R1</accession>
<dbReference type="GO" id="GO:0003677">
    <property type="term" value="F:DNA binding"/>
    <property type="evidence" value="ECO:0007669"/>
    <property type="project" value="InterPro"/>
</dbReference>
<dbReference type="GO" id="GO:0004521">
    <property type="term" value="F:RNA endonuclease activity"/>
    <property type="evidence" value="ECO:0007669"/>
    <property type="project" value="TreeGrafter"/>
</dbReference>
<organism evidence="1 2">
    <name type="scientific">Rhodopseudomonas palustris</name>
    <dbReference type="NCBI Taxonomy" id="1076"/>
    <lineage>
        <taxon>Bacteria</taxon>
        <taxon>Pseudomonadati</taxon>
        <taxon>Pseudomonadota</taxon>
        <taxon>Alphaproteobacteria</taxon>
        <taxon>Hyphomicrobiales</taxon>
        <taxon>Nitrobacteraceae</taxon>
        <taxon>Rhodopseudomonas</taxon>
    </lineage>
</organism>
<dbReference type="AlphaFoldDB" id="A0A0D7F0R1"/>
<dbReference type="EMBL" id="JXXE01000128">
    <property type="protein sequence ID" value="KIZ46441.1"/>
    <property type="molecule type" value="Genomic_DNA"/>
</dbReference>
<dbReference type="PATRIC" id="fig|1076.23.peg.507"/>
<dbReference type="SUPFAM" id="SSF50118">
    <property type="entry name" value="Cell growth inhibitor/plasmid maintenance toxic component"/>
    <property type="match status" value="1"/>
</dbReference>
<sequence length="117" mass="12371">MQADGVPDQGHLAYVNLDPRVGRERSGNRPCVILTSSGYHAKTSYMVICPITTNMTPYPFKVVLPAGLPIGGAILVDQIKSVDREARGCRVVGVVPESVMADIRGLLVALLGLGGGR</sequence>
<dbReference type="PANTHER" id="PTHR33988:SF3">
    <property type="entry name" value="ENDORIBONUCLEASE TOXIN CHPB-RELATED"/>
    <property type="match status" value="1"/>
</dbReference>
<evidence type="ECO:0008006" key="3">
    <source>
        <dbReference type="Google" id="ProtNLM"/>
    </source>
</evidence>
<evidence type="ECO:0000313" key="1">
    <source>
        <dbReference type="EMBL" id="KIZ46441.1"/>
    </source>
</evidence>
<dbReference type="Proteomes" id="UP000032515">
    <property type="component" value="Unassembled WGS sequence"/>
</dbReference>
<name>A0A0D7F0R1_RHOPL</name>
<dbReference type="InterPro" id="IPR011067">
    <property type="entry name" value="Plasmid_toxin/cell-grow_inhib"/>
</dbReference>
<dbReference type="PANTHER" id="PTHR33988">
    <property type="entry name" value="ENDORIBONUCLEASE MAZF-RELATED"/>
    <property type="match status" value="1"/>
</dbReference>
<comment type="caution">
    <text evidence="1">The sequence shown here is derived from an EMBL/GenBank/DDBJ whole genome shotgun (WGS) entry which is preliminary data.</text>
</comment>
<dbReference type="Pfam" id="PF02452">
    <property type="entry name" value="PemK_toxin"/>
    <property type="match status" value="1"/>
</dbReference>
<gene>
    <name evidence="1" type="ORF">OO17_06670</name>
</gene>
<protein>
    <recommendedName>
        <fullName evidence="3">Transcriptional modulator of MazE/toxin, MazF</fullName>
    </recommendedName>
</protein>
<proteinExistence type="predicted"/>
<dbReference type="InterPro" id="IPR003477">
    <property type="entry name" value="PemK-like"/>
</dbReference>
<dbReference type="GO" id="GO:0006402">
    <property type="term" value="P:mRNA catabolic process"/>
    <property type="evidence" value="ECO:0007669"/>
    <property type="project" value="TreeGrafter"/>
</dbReference>
<dbReference type="Gene3D" id="2.30.30.110">
    <property type="match status" value="1"/>
</dbReference>